<sequence>MKSTKEQAVTLSKEKAIWMYQKMVEIRKFEDKLHEIFATGAIPGFVHLYAGRKQSPLEFVLI</sequence>
<dbReference type="SUPFAM" id="SSF52518">
    <property type="entry name" value="Thiamin diphosphate-binding fold (THDP-binding)"/>
    <property type="match status" value="1"/>
</dbReference>
<evidence type="ECO:0000313" key="2">
    <source>
        <dbReference type="Proteomes" id="UP000193006"/>
    </source>
</evidence>
<dbReference type="AlphaFoldDB" id="A0A1X9MC39"/>
<proteinExistence type="predicted"/>
<dbReference type="EC" id="1.1.1.-" evidence="1"/>
<dbReference type="STRING" id="199441.BkAM31D_09985"/>
<dbReference type="KEGG" id="bkw:BkAM31D_09985"/>
<dbReference type="Proteomes" id="UP000193006">
    <property type="component" value="Chromosome"/>
</dbReference>
<dbReference type="EMBL" id="CP020814">
    <property type="protein sequence ID" value="ARK30160.1"/>
    <property type="molecule type" value="Genomic_DNA"/>
</dbReference>
<organism evidence="1 2">
    <name type="scientific">Halalkalibacter krulwichiae</name>
    <dbReference type="NCBI Taxonomy" id="199441"/>
    <lineage>
        <taxon>Bacteria</taxon>
        <taxon>Bacillati</taxon>
        <taxon>Bacillota</taxon>
        <taxon>Bacilli</taxon>
        <taxon>Bacillales</taxon>
        <taxon>Bacillaceae</taxon>
        <taxon>Halalkalibacter</taxon>
    </lineage>
</organism>
<name>A0A1X9MC39_9BACI</name>
<keyword evidence="2" id="KW-1185">Reference proteome</keyword>
<protein>
    <submittedName>
        <fullName evidence="1">Acetoin:2,6-dichlorophenolindophenol oxidoreductase subunit alpha</fullName>
        <ecNumber evidence="1">1.1.1.-</ecNumber>
    </submittedName>
</protein>
<evidence type="ECO:0000313" key="1">
    <source>
        <dbReference type="EMBL" id="ARK30160.1"/>
    </source>
</evidence>
<gene>
    <name evidence="1" type="primary">acoA_2</name>
    <name evidence="1" type="ORF">BkAM31D_09985</name>
</gene>
<accession>A0A1X9MC39</accession>
<dbReference type="GO" id="GO:0016491">
    <property type="term" value="F:oxidoreductase activity"/>
    <property type="evidence" value="ECO:0007669"/>
    <property type="project" value="UniProtKB-KW"/>
</dbReference>
<dbReference type="InterPro" id="IPR029061">
    <property type="entry name" value="THDP-binding"/>
</dbReference>
<dbReference type="Gene3D" id="3.40.50.970">
    <property type="match status" value="1"/>
</dbReference>
<keyword evidence="1" id="KW-0560">Oxidoreductase</keyword>
<reference evidence="1 2" key="1">
    <citation type="submission" date="2017-04" db="EMBL/GenBank/DDBJ databases">
        <title>Bacillus krulwichiae AM31D Genome sequencing and assembly.</title>
        <authorList>
            <person name="Krulwich T.A."/>
            <person name="Anastor L."/>
            <person name="Ehrlich R."/>
            <person name="Ehrlich G.D."/>
            <person name="Janto B."/>
        </authorList>
    </citation>
    <scope>NUCLEOTIDE SEQUENCE [LARGE SCALE GENOMIC DNA]</scope>
    <source>
        <strain evidence="1 2">AM31D</strain>
    </source>
</reference>